<keyword evidence="2" id="KW-0813">Transport</keyword>
<name>A0A3N4HA69_9ACTN</name>
<keyword evidence="3" id="KW-1185">Reference proteome</keyword>
<keyword evidence="1" id="KW-1133">Transmembrane helix</keyword>
<keyword evidence="1" id="KW-0812">Transmembrane</keyword>
<protein>
    <submittedName>
        <fullName evidence="2">Facilitated glucose transporter</fullName>
    </submittedName>
</protein>
<dbReference type="AlphaFoldDB" id="A0A3N4HA69"/>
<proteinExistence type="predicted"/>
<keyword evidence="2" id="KW-0762">Sugar transport</keyword>
<evidence type="ECO:0000313" key="3">
    <source>
        <dbReference type="Proteomes" id="UP000267536"/>
    </source>
</evidence>
<dbReference type="RefSeq" id="WP_123928905.1">
    <property type="nucleotide sequence ID" value="NZ_JBPSDP010000005.1"/>
</dbReference>
<reference evidence="2 3" key="1">
    <citation type="submission" date="2018-11" db="EMBL/GenBank/DDBJ databases">
        <title>Draft genome sequence of Gordonia sp. RS15-1S isolated from rice stems.</title>
        <authorList>
            <person name="Muangham S."/>
        </authorList>
    </citation>
    <scope>NUCLEOTIDE SEQUENCE [LARGE SCALE GENOMIC DNA]</scope>
    <source>
        <strain evidence="2 3">RS15-1S</strain>
    </source>
</reference>
<evidence type="ECO:0000313" key="2">
    <source>
        <dbReference type="EMBL" id="RPA62324.1"/>
    </source>
</evidence>
<gene>
    <name evidence="2" type="ORF">EF294_10025</name>
</gene>
<dbReference type="OrthoDB" id="4377971at2"/>
<keyword evidence="1" id="KW-0472">Membrane</keyword>
<comment type="caution">
    <text evidence="2">The sequence shown here is derived from an EMBL/GenBank/DDBJ whole genome shotgun (WGS) entry which is preliminary data.</text>
</comment>
<dbReference type="Proteomes" id="UP000267536">
    <property type="component" value="Unassembled WGS sequence"/>
</dbReference>
<feature type="transmembrane region" description="Helical" evidence="1">
    <location>
        <begin position="38"/>
        <end position="56"/>
    </location>
</feature>
<feature type="transmembrane region" description="Helical" evidence="1">
    <location>
        <begin position="87"/>
        <end position="115"/>
    </location>
</feature>
<organism evidence="2 3">
    <name type="scientific">Gordonia oryzae</name>
    <dbReference type="NCBI Taxonomy" id="2487349"/>
    <lineage>
        <taxon>Bacteria</taxon>
        <taxon>Bacillati</taxon>
        <taxon>Actinomycetota</taxon>
        <taxon>Actinomycetes</taxon>
        <taxon>Mycobacteriales</taxon>
        <taxon>Gordoniaceae</taxon>
        <taxon>Gordonia</taxon>
    </lineage>
</organism>
<dbReference type="EMBL" id="RKMH01000006">
    <property type="protein sequence ID" value="RPA62324.1"/>
    <property type="molecule type" value="Genomic_DNA"/>
</dbReference>
<evidence type="ECO:0000256" key="1">
    <source>
        <dbReference type="SAM" id="Phobius"/>
    </source>
</evidence>
<feature type="transmembrane region" description="Helical" evidence="1">
    <location>
        <begin position="63"/>
        <end position="81"/>
    </location>
</feature>
<feature type="transmembrane region" description="Helical" evidence="1">
    <location>
        <begin position="7"/>
        <end position="32"/>
    </location>
</feature>
<sequence>MTRALDRFLLAMLVVDGVVVGLGSVAFCYLRVWGQPVPAVAIVAGLVNAILLWLAARTTESPLRFAPLTAWVLVLLVAAFTGPGGDVVLYLGGTTVPATLMLVLFGLGIPVALIWSGRLPRPDV</sequence>
<accession>A0A3N4HA69</accession>